<evidence type="ECO:0000313" key="5">
    <source>
        <dbReference type="EMBL" id="SJZ79131.1"/>
    </source>
</evidence>
<gene>
    <name evidence="5" type="ORF">SAMN02745116_01438</name>
</gene>
<keyword evidence="3" id="KW-0804">Transcription</keyword>
<dbReference type="PANTHER" id="PTHR42756:SF1">
    <property type="entry name" value="TRANSCRIPTIONAL REPRESSOR OF EMRAB OPERON"/>
    <property type="match status" value="1"/>
</dbReference>
<sequence length="151" mass="17619">MSYVEESARELVDLFINHRNNAFRRMDKSSRGELVVLKFLAQSPPLAPPKQAPPSITPKMIAEMMNVSKPRIALILNALEKKGEILRKPSKTDRRQVLVSITEKGILRVNESKNEWRETLYKVFEEMGEEDTRKFIELIQQFMTSYKNHEK</sequence>
<dbReference type="AlphaFoldDB" id="A0A1T4NII3"/>
<dbReference type="PROSITE" id="PS50995">
    <property type="entry name" value="HTH_MARR_2"/>
    <property type="match status" value="1"/>
</dbReference>
<reference evidence="6" key="1">
    <citation type="submission" date="2017-02" db="EMBL/GenBank/DDBJ databases">
        <authorList>
            <person name="Varghese N."/>
            <person name="Submissions S."/>
        </authorList>
    </citation>
    <scope>NUCLEOTIDE SEQUENCE [LARGE SCALE GENOMIC DNA]</scope>
    <source>
        <strain evidence="6">ATCC BAA-1030</strain>
    </source>
</reference>
<dbReference type="SMART" id="SM00347">
    <property type="entry name" value="HTH_MARR"/>
    <property type="match status" value="1"/>
</dbReference>
<evidence type="ECO:0000256" key="3">
    <source>
        <dbReference type="ARBA" id="ARBA00023163"/>
    </source>
</evidence>
<dbReference type="OrthoDB" id="3237509at2"/>
<dbReference type="Pfam" id="PF01047">
    <property type="entry name" value="MarR"/>
    <property type="match status" value="1"/>
</dbReference>
<name>A0A1T4NII3_9ENTE</name>
<organism evidence="5 6">
    <name type="scientific">Pilibacter termitis</name>
    <dbReference type="NCBI Taxonomy" id="263852"/>
    <lineage>
        <taxon>Bacteria</taxon>
        <taxon>Bacillati</taxon>
        <taxon>Bacillota</taxon>
        <taxon>Bacilli</taxon>
        <taxon>Lactobacillales</taxon>
        <taxon>Enterococcaceae</taxon>
        <taxon>Pilibacter</taxon>
    </lineage>
</organism>
<feature type="domain" description="HTH marR-type" evidence="4">
    <location>
        <begin position="1"/>
        <end position="144"/>
    </location>
</feature>
<dbReference type="PRINTS" id="PR00598">
    <property type="entry name" value="HTHMARR"/>
</dbReference>
<evidence type="ECO:0000259" key="4">
    <source>
        <dbReference type="PROSITE" id="PS50995"/>
    </source>
</evidence>
<protein>
    <submittedName>
        <fullName evidence="5">DNA-binding transcriptional regulator, MarR family</fullName>
    </submittedName>
</protein>
<keyword evidence="2 5" id="KW-0238">DNA-binding</keyword>
<evidence type="ECO:0000256" key="1">
    <source>
        <dbReference type="ARBA" id="ARBA00023015"/>
    </source>
</evidence>
<proteinExistence type="predicted"/>
<evidence type="ECO:0000313" key="6">
    <source>
        <dbReference type="Proteomes" id="UP000190328"/>
    </source>
</evidence>
<dbReference type="Proteomes" id="UP000190328">
    <property type="component" value="Unassembled WGS sequence"/>
</dbReference>
<dbReference type="GO" id="GO:0003677">
    <property type="term" value="F:DNA binding"/>
    <property type="evidence" value="ECO:0007669"/>
    <property type="project" value="UniProtKB-KW"/>
</dbReference>
<dbReference type="PANTHER" id="PTHR42756">
    <property type="entry name" value="TRANSCRIPTIONAL REGULATOR, MARR"/>
    <property type="match status" value="1"/>
</dbReference>
<evidence type="ECO:0000256" key="2">
    <source>
        <dbReference type="ARBA" id="ARBA00023125"/>
    </source>
</evidence>
<accession>A0A1T4NII3</accession>
<dbReference type="EMBL" id="FUXI01000015">
    <property type="protein sequence ID" value="SJZ79131.1"/>
    <property type="molecule type" value="Genomic_DNA"/>
</dbReference>
<dbReference type="InterPro" id="IPR000835">
    <property type="entry name" value="HTH_MarR-typ"/>
</dbReference>
<dbReference type="Gene3D" id="1.10.10.10">
    <property type="entry name" value="Winged helix-like DNA-binding domain superfamily/Winged helix DNA-binding domain"/>
    <property type="match status" value="1"/>
</dbReference>
<dbReference type="InterPro" id="IPR036390">
    <property type="entry name" value="WH_DNA-bd_sf"/>
</dbReference>
<dbReference type="InterPro" id="IPR036388">
    <property type="entry name" value="WH-like_DNA-bd_sf"/>
</dbReference>
<keyword evidence="6" id="KW-1185">Reference proteome</keyword>
<keyword evidence="1" id="KW-0805">Transcription regulation</keyword>
<dbReference type="GO" id="GO:0003700">
    <property type="term" value="F:DNA-binding transcription factor activity"/>
    <property type="evidence" value="ECO:0007669"/>
    <property type="project" value="InterPro"/>
</dbReference>
<dbReference type="RefSeq" id="WP_078807375.1">
    <property type="nucleotide sequence ID" value="NZ_FUXI01000015.1"/>
</dbReference>
<dbReference type="STRING" id="263852.SAMN02745116_01438"/>
<dbReference type="SUPFAM" id="SSF46785">
    <property type="entry name" value="Winged helix' DNA-binding domain"/>
    <property type="match status" value="1"/>
</dbReference>